<dbReference type="Proteomes" id="UP000037035">
    <property type="component" value="Unassembled WGS sequence"/>
</dbReference>
<dbReference type="AlphaFoldDB" id="A0A0L6VQU5"/>
<dbReference type="VEuPathDB" id="FungiDB:VP01_1254g1"/>
<evidence type="ECO:0000259" key="1">
    <source>
        <dbReference type="Pfam" id="PF18802"/>
    </source>
</evidence>
<organism evidence="2 3">
    <name type="scientific">Puccinia sorghi</name>
    <dbReference type="NCBI Taxonomy" id="27349"/>
    <lineage>
        <taxon>Eukaryota</taxon>
        <taxon>Fungi</taxon>
        <taxon>Dikarya</taxon>
        <taxon>Basidiomycota</taxon>
        <taxon>Pucciniomycotina</taxon>
        <taxon>Pucciniomycetes</taxon>
        <taxon>Pucciniales</taxon>
        <taxon>Pucciniaceae</taxon>
        <taxon>Puccinia</taxon>
    </lineage>
</organism>
<dbReference type="PANTHER" id="PTHR33096:SF1">
    <property type="entry name" value="CXC1-LIKE CYSTEINE CLUSTER ASSOCIATED WITH KDZ TRANSPOSASES DOMAIN-CONTAINING PROTEIN"/>
    <property type="match status" value="1"/>
</dbReference>
<evidence type="ECO:0000313" key="2">
    <source>
        <dbReference type="EMBL" id="KNZ62565.1"/>
    </source>
</evidence>
<dbReference type="Pfam" id="PF18802">
    <property type="entry name" value="CxC1"/>
    <property type="match status" value="1"/>
</dbReference>
<gene>
    <name evidence="2" type="ORF">VP01_1254g1</name>
</gene>
<dbReference type="PANTHER" id="PTHR33096">
    <property type="entry name" value="CXC2 DOMAIN-CONTAINING PROTEIN"/>
    <property type="match status" value="1"/>
</dbReference>
<name>A0A0L6VQU5_9BASI</name>
<keyword evidence="3" id="KW-1185">Reference proteome</keyword>
<dbReference type="EMBL" id="LAVV01002832">
    <property type="protein sequence ID" value="KNZ62565.1"/>
    <property type="molecule type" value="Genomic_DNA"/>
</dbReference>
<sequence>MQNPTKQAEIQSLYQKLKQQKKLKNWSDTLNTLFPAYTHLKRITGNWMTPDSLEDKTHEVCRCRVQHPTMQEVDLIDLMGQRQVKLPFFSCMPDAVQILARGYLASTPVYPQTSFLLRLLNFYHLLWNLSNATTLFRRSAPPMERVIFCQAMQQEFHPGENSQLAHNLSGSIEVYQLLVTKQQTLVETITSTSKQDLLAQKHFLHALGQPFPVLTLPNHATHTTSSFALMEIFSKNTTSSVERKTVSVGN</sequence>
<protein>
    <recommendedName>
        <fullName evidence="1">CxC1-like cysteine cluster associated with KDZ transposases domain-containing protein</fullName>
    </recommendedName>
</protein>
<dbReference type="OrthoDB" id="2506814at2759"/>
<comment type="caution">
    <text evidence="2">The sequence shown here is derived from an EMBL/GenBank/DDBJ whole genome shotgun (WGS) entry which is preliminary data.</text>
</comment>
<evidence type="ECO:0000313" key="3">
    <source>
        <dbReference type="Proteomes" id="UP000037035"/>
    </source>
</evidence>
<feature type="domain" description="CxC1-like cysteine cluster associated with KDZ transposases" evidence="1">
    <location>
        <begin position="46"/>
        <end position="133"/>
    </location>
</feature>
<reference evidence="2 3" key="1">
    <citation type="submission" date="2015-08" db="EMBL/GenBank/DDBJ databases">
        <title>Next Generation Sequencing and Analysis of the Genome of Puccinia sorghi L Schw, the Causal Agent of Maize Common Rust.</title>
        <authorList>
            <person name="Rochi L."/>
            <person name="Burguener G."/>
            <person name="Darino M."/>
            <person name="Turjanski A."/>
            <person name="Kreff E."/>
            <person name="Dieguez M.J."/>
            <person name="Sacco F."/>
        </authorList>
    </citation>
    <scope>NUCLEOTIDE SEQUENCE [LARGE SCALE GENOMIC DNA]</scope>
    <source>
        <strain evidence="2 3">RO10H11247</strain>
    </source>
</reference>
<proteinExistence type="predicted"/>
<dbReference type="InterPro" id="IPR041320">
    <property type="entry name" value="CxC1"/>
</dbReference>
<accession>A0A0L6VQU5</accession>